<accession>A0A8T0JPH5</accession>
<evidence type="ECO:0000313" key="3">
    <source>
        <dbReference type="Proteomes" id="UP000743370"/>
    </source>
</evidence>
<evidence type="ECO:0000313" key="2">
    <source>
        <dbReference type="EMBL" id="KAG2376515.1"/>
    </source>
</evidence>
<protein>
    <submittedName>
        <fullName evidence="2">Uncharacterized protein</fullName>
    </submittedName>
</protein>
<dbReference type="EMBL" id="JABFOF010000010">
    <property type="protein sequence ID" value="KAG2376515.1"/>
    <property type="molecule type" value="Genomic_DNA"/>
</dbReference>
<evidence type="ECO:0000256" key="1">
    <source>
        <dbReference type="SAM" id="MobiDB-lite"/>
    </source>
</evidence>
<organism evidence="2 3">
    <name type="scientific">Phaseolus angularis</name>
    <name type="common">Azuki bean</name>
    <name type="synonym">Vigna angularis</name>
    <dbReference type="NCBI Taxonomy" id="3914"/>
    <lineage>
        <taxon>Eukaryota</taxon>
        <taxon>Viridiplantae</taxon>
        <taxon>Streptophyta</taxon>
        <taxon>Embryophyta</taxon>
        <taxon>Tracheophyta</taxon>
        <taxon>Spermatophyta</taxon>
        <taxon>Magnoliopsida</taxon>
        <taxon>eudicotyledons</taxon>
        <taxon>Gunneridae</taxon>
        <taxon>Pentapetalae</taxon>
        <taxon>rosids</taxon>
        <taxon>fabids</taxon>
        <taxon>Fabales</taxon>
        <taxon>Fabaceae</taxon>
        <taxon>Papilionoideae</taxon>
        <taxon>50 kb inversion clade</taxon>
        <taxon>NPAAA clade</taxon>
        <taxon>indigoferoid/millettioid clade</taxon>
        <taxon>Phaseoleae</taxon>
        <taxon>Vigna</taxon>
    </lineage>
</organism>
<dbReference type="AlphaFoldDB" id="A0A8T0JPH5"/>
<comment type="caution">
    <text evidence="2">The sequence shown here is derived from an EMBL/GenBank/DDBJ whole genome shotgun (WGS) entry which is preliminary data.</text>
</comment>
<proteinExistence type="predicted"/>
<gene>
    <name evidence="2" type="ORF">HKW66_Vig0153310</name>
</gene>
<name>A0A8T0JPH5_PHAAN</name>
<sequence>MLVARGGDNDISGGGSSSSKEASFPSLFLVRSRMEGKRFGGTVITAKRLRGAREFHDKASLRRHYSCRFGDFATVGGEGRAAANFGEEECPVEKKKECGGMVEVKHTTLHAPAPAPASKGWCRKRNE</sequence>
<reference evidence="2 3" key="1">
    <citation type="submission" date="2020-05" db="EMBL/GenBank/DDBJ databases">
        <title>Vigna angularis (adzuki bean) Var. LongXiaoDou No. 4 denovo assembly.</title>
        <authorList>
            <person name="Xiang H."/>
        </authorList>
    </citation>
    <scope>NUCLEOTIDE SEQUENCE [LARGE SCALE GENOMIC DNA]</scope>
    <source>
        <tissue evidence="2">Leaf</tissue>
    </source>
</reference>
<dbReference type="Proteomes" id="UP000743370">
    <property type="component" value="Unassembled WGS sequence"/>
</dbReference>
<feature type="region of interest" description="Disordered" evidence="1">
    <location>
        <begin position="1"/>
        <end position="22"/>
    </location>
</feature>